<reference evidence="1 2" key="1">
    <citation type="submission" date="2017-01" db="EMBL/GenBank/DDBJ databases">
        <title>Genome sequence of Rhodoferax antarcticus ANT.BR, a psychrophilic purple nonsulfur bacterium from an Antarctic microbial mat.</title>
        <authorList>
            <person name="Baker J."/>
            <person name="Riester C."/>
            <person name="Skinner B."/>
            <person name="Newell A."/>
            <person name="Swingley W."/>
            <person name="Madigan M."/>
            <person name="Jung D."/>
            <person name="Asao M."/>
            <person name="Chen M."/>
            <person name="Loughlin P."/>
            <person name="Pan H."/>
            <person name="Lin S."/>
            <person name="Li N."/>
            <person name="Shaw J."/>
            <person name="Prado M."/>
            <person name="Sherman C."/>
            <person name="Li X."/>
            <person name="Tang J."/>
            <person name="Blankenship R."/>
            <person name="Zhao T."/>
            <person name="Touchman J."/>
            <person name="Sattley M."/>
        </authorList>
    </citation>
    <scope>NUCLEOTIDE SEQUENCE [LARGE SCALE GENOMIC DNA]</scope>
    <source>
        <strain evidence="1 2">ANT.BR</strain>
    </source>
</reference>
<evidence type="ECO:0000313" key="2">
    <source>
        <dbReference type="Proteomes" id="UP000185911"/>
    </source>
</evidence>
<dbReference type="EMBL" id="MSYM01000005">
    <property type="protein sequence ID" value="OLP08240.1"/>
    <property type="molecule type" value="Genomic_DNA"/>
</dbReference>
<comment type="caution">
    <text evidence="1">The sequence shown here is derived from an EMBL/GenBank/DDBJ whole genome shotgun (WGS) entry which is preliminary data.</text>
</comment>
<gene>
    <name evidence="1" type="ORF">BLL52_0528</name>
</gene>
<proteinExistence type="predicted"/>
<dbReference type="AlphaFoldDB" id="A0A1Q8YK18"/>
<organism evidence="1 2">
    <name type="scientific">Rhodoferax antarcticus ANT.BR</name>
    <dbReference type="NCBI Taxonomy" id="1111071"/>
    <lineage>
        <taxon>Bacteria</taxon>
        <taxon>Pseudomonadati</taxon>
        <taxon>Pseudomonadota</taxon>
        <taxon>Betaproteobacteria</taxon>
        <taxon>Burkholderiales</taxon>
        <taxon>Comamonadaceae</taxon>
        <taxon>Rhodoferax</taxon>
    </lineage>
</organism>
<protein>
    <submittedName>
        <fullName evidence="1">Uncharacterized protein</fullName>
    </submittedName>
</protein>
<keyword evidence="2" id="KW-1185">Reference proteome</keyword>
<accession>A0A1Q8YK18</accession>
<name>A0A1Q8YK18_9BURK</name>
<sequence>MLVKNRPWQMASSQRCRFMGWAAEQRDLVLPQACLRATFLTRF</sequence>
<dbReference type="Proteomes" id="UP000185911">
    <property type="component" value="Unassembled WGS sequence"/>
</dbReference>
<evidence type="ECO:0000313" key="1">
    <source>
        <dbReference type="EMBL" id="OLP08240.1"/>
    </source>
</evidence>